<dbReference type="GO" id="GO:0005764">
    <property type="term" value="C:lysosome"/>
    <property type="evidence" value="ECO:0007669"/>
    <property type="project" value="TreeGrafter"/>
</dbReference>
<keyword evidence="6 7" id="KW-0326">Glycosidase</keyword>
<dbReference type="PRINTS" id="PR00738">
    <property type="entry name" value="GLHYDRLASE20"/>
</dbReference>
<gene>
    <name evidence="13" type="primary">HEXB</name>
    <name evidence="13" type="ORF">Bhyg_08119</name>
</gene>
<organism evidence="13 14">
    <name type="scientific">Pseudolycoriella hygida</name>
    <dbReference type="NCBI Taxonomy" id="35572"/>
    <lineage>
        <taxon>Eukaryota</taxon>
        <taxon>Metazoa</taxon>
        <taxon>Ecdysozoa</taxon>
        <taxon>Arthropoda</taxon>
        <taxon>Hexapoda</taxon>
        <taxon>Insecta</taxon>
        <taxon>Pterygota</taxon>
        <taxon>Neoptera</taxon>
        <taxon>Endopterygota</taxon>
        <taxon>Diptera</taxon>
        <taxon>Nematocera</taxon>
        <taxon>Sciaroidea</taxon>
        <taxon>Sciaridae</taxon>
        <taxon>Pseudolycoriella</taxon>
    </lineage>
</organism>
<dbReference type="CDD" id="cd06562">
    <property type="entry name" value="GH20_HexA_HexB-like"/>
    <property type="match status" value="1"/>
</dbReference>
<feature type="disulfide bond" evidence="9">
    <location>
        <begin position="503"/>
        <end position="520"/>
    </location>
</feature>
<dbReference type="GO" id="GO:0006689">
    <property type="term" value="P:ganglioside catabolic process"/>
    <property type="evidence" value="ECO:0007669"/>
    <property type="project" value="TreeGrafter"/>
</dbReference>
<keyword evidence="10" id="KW-0812">Transmembrane</keyword>
<feature type="disulfide bond" evidence="9">
    <location>
        <begin position="42"/>
        <end position="87"/>
    </location>
</feature>
<evidence type="ECO:0000256" key="6">
    <source>
        <dbReference type="ARBA" id="ARBA00023295"/>
    </source>
</evidence>
<dbReference type="GO" id="GO:0004563">
    <property type="term" value="F:beta-N-acetylhexosaminidase activity"/>
    <property type="evidence" value="ECO:0007669"/>
    <property type="project" value="UniProtKB-EC"/>
</dbReference>
<feature type="active site" description="Proton donor" evidence="8">
    <location>
        <position position="322"/>
    </location>
</feature>
<dbReference type="AlphaFoldDB" id="A0A9Q0N3X0"/>
<dbReference type="PANTHER" id="PTHR22600">
    <property type="entry name" value="BETA-HEXOSAMINIDASE"/>
    <property type="match status" value="1"/>
</dbReference>
<name>A0A9Q0N3X0_9DIPT</name>
<dbReference type="Proteomes" id="UP001151699">
    <property type="component" value="Chromosome B"/>
</dbReference>
<dbReference type="PANTHER" id="PTHR22600:SF21">
    <property type="entry name" value="BETA-HEXOSAMINIDASE A"/>
    <property type="match status" value="1"/>
</dbReference>
<comment type="caution">
    <text evidence="13">The sequence shown here is derived from an EMBL/GenBank/DDBJ whole genome shotgun (WGS) entry which is preliminary data.</text>
</comment>
<keyword evidence="14" id="KW-1185">Reference proteome</keyword>
<comment type="similarity">
    <text evidence="2 7">Belongs to the glycosyl hydrolase 20 family.</text>
</comment>
<keyword evidence="10" id="KW-0472">Membrane</keyword>
<evidence type="ECO:0000256" key="5">
    <source>
        <dbReference type="ARBA" id="ARBA00023180"/>
    </source>
</evidence>
<feature type="disulfide bond" evidence="9">
    <location>
        <begin position="267"/>
        <end position="327"/>
    </location>
</feature>
<dbReference type="FunFam" id="3.20.20.80:FF:000063">
    <property type="entry name" value="Beta-hexosaminidase"/>
    <property type="match status" value="1"/>
</dbReference>
<dbReference type="GO" id="GO:0016020">
    <property type="term" value="C:membrane"/>
    <property type="evidence" value="ECO:0007669"/>
    <property type="project" value="TreeGrafter"/>
</dbReference>
<evidence type="ECO:0000259" key="12">
    <source>
        <dbReference type="Pfam" id="PF14845"/>
    </source>
</evidence>
<evidence type="ECO:0000256" key="9">
    <source>
        <dbReference type="PIRSR" id="PIRSR001093-2"/>
    </source>
</evidence>
<evidence type="ECO:0000256" key="1">
    <source>
        <dbReference type="ARBA" id="ARBA00001231"/>
    </source>
</evidence>
<dbReference type="GO" id="GO:0005975">
    <property type="term" value="P:carbohydrate metabolic process"/>
    <property type="evidence" value="ECO:0007669"/>
    <property type="project" value="InterPro"/>
</dbReference>
<reference evidence="13" key="1">
    <citation type="submission" date="2022-07" db="EMBL/GenBank/DDBJ databases">
        <authorList>
            <person name="Trinca V."/>
            <person name="Uliana J.V.C."/>
            <person name="Torres T.T."/>
            <person name="Ward R.J."/>
            <person name="Monesi N."/>
        </authorList>
    </citation>
    <scope>NUCLEOTIDE SEQUENCE</scope>
    <source>
        <strain evidence="13">HSMRA1968</strain>
        <tissue evidence="13">Whole embryos</tissue>
    </source>
</reference>
<feature type="domain" description="Beta-hexosaminidase eukaryotic type N-terminal" evidence="12">
    <location>
        <begin position="11"/>
        <end position="135"/>
    </location>
</feature>
<dbReference type="Gene3D" id="3.20.20.80">
    <property type="entry name" value="Glycosidases"/>
    <property type="match status" value="1"/>
</dbReference>
<feature type="domain" description="Glycoside hydrolase family 20 catalytic" evidence="11">
    <location>
        <begin position="158"/>
        <end position="485"/>
    </location>
</feature>
<evidence type="ECO:0000256" key="4">
    <source>
        <dbReference type="ARBA" id="ARBA00022801"/>
    </source>
</evidence>
<comment type="catalytic activity">
    <reaction evidence="1 7">
        <text>Hydrolysis of terminal non-reducing N-acetyl-D-hexosamine residues in N-acetyl-beta-D-hexosaminides.</text>
        <dbReference type="EC" id="3.2.1.52"/>
    </reaction>
</comment>
<dbReference type="EMBL" id="WJQU01000002">
    <property type="protein sequence ID" value="KAJ6643163.1"/>
    <property type="molecule type" value="Genomic_DNA"/>
</dbReference>
<keyword evidence="4 7" id="KW-0378">Hydrolase</keyword>
<dbReference type="InterPro" id="IPR017853">
    <property type="entry name" value="GH"/>
</dbReference>
<evidence type="ECO:0000259" key="11">
    <source>
        <dbReference type="Pfam" id="PF00728"/>
    </source>
</evidence>
<keyword evidence="3" id="KW-0732">Signal</keyword>
<dbReference type="InterPro" id="IPR025705">
    <property type="entry name" value="Beta_hexosaminidase_sua/sub"/>
</dbReference>
<dbReference type="EC" id="3.2.1.52" evidence="7"/>
<evidence type="ECO:0000256" key="8">
    <source>
        <dbReference type="PIRSR" id="PIRSR001093-1"/>
    </source>
</evidence>
<dbReference type="Gene3D" id="3.30.379.10">
    <property type="entry name" value="Chitobiase/beta-hexosaminidase domain 2-like"/>
    <property type="match status" value="1"/>
</dbReference>
<accession>A0A9Q0N3X0</accession>
<protein>
    <recommendedName>
        <fullName evidence="7">Beta-hexosaminidase</fullName>
        <ecNumber evidence="7">3.2.1.52</ecNumber>
    </recommendedName>
</protein>
<dbReference type="Pfam" id="PF14845">
    <property type="entry name" value="Glycohydro_20b2"/>
    <property type="match status" value="1"/>
</dbReference>
<dbReference type="PIRSF" id="PIRSF001093">
    <property type="entry name" value="B-hxosamndse_ab_euk"/>
    <property type="match status" value="1"/>
</dbReference>
<evidence type="ECO:0000256" key="2">
    <source>
        <dbReference type="ARBA" id="ARBA00006285"/>
    </source>
</evidence>
<dbReference type="InterPro" id="IPR015883">
    <property type="entry name" value="Glyco_hydro_20_cat"/>
</dbReference>
<proteinExistence type="inferred from homology"/>
<evidence type="ECO:0000256" key="10">
    <source>
        <dbReference type="SAM" id="Phobius"/>
    </source>
</evidence>
<dbReference type="OrthoDB" id="428480at2759"/>
<evidence type="ECO:0000256" key="7">
    <source>
        <dbReference type="PIRNR" id="PIRNR001093"/>
    </source>
</evidence>
<evidence type="ECO:0000256" key="3">
    <source>
        <dbReference type="ARBA" id="ARBA00022729"/>
    </source>
</evidence>
<feature type="transmembrane region" description="Helical" evidence="10">
    <location>
        <begin position="534"/>
        <end position="556"/>
    </location>
</feature>
<evidence type="ECO:0000313" key="13">
    <source>
        <dbReference type="EMBL" id="KAJ6643163.1"/>
    </source>
</evidence>
<dbReference type="InterPro" id="IPR029018">
    <property type="entry name" value="Hex-like_dom2"/>
</dbReference>
<keyword evidence="10" id="KW-1133">Transmembrane helix</keyword>
<keyword evidence="5" id="KW-0325">Glycoprotein</keyword>
<sequence>MNGNPSPPGSLWPLPKFWTKSSSIVSISAKESFSYKTTVNDCEVLNRALKRYSWEFLFRNLSVTPGNHLPILSTVEVEISNGSENQCDAYPQLVKDLEYEAYNLTISKDATEGRARIVAKTVWGAIRGLETFSQLIWTNGESNQHFVNETVITDYPRFPHRGLMIDSARHFLPVSIIEQVLEAMSYNKMNVLHWHIVDDQSFPFVSATFPELSKKGAYLPELIYEPSDVKHLIDFARDRGIRVVLEFDTPGHTQGFGKAFPNLITPCFGDGVSPGTANYPIHAAYEIFNPMDENTYTFMTEFLTEIVKNVSKDQYVHLGMDEVYYACWQSSPVIAEFMRNNSFTEMKEVQQYYTERVLENIKNIGGHPIIWHDPIEFGVVPDKDVIVQVWKGNDTDPWEPYMERVLKGGYQVLLSSCWYLNYINYGESWKKYYECDPILPNITIEEANLVLGGEAALWAEYVDATNILPRLFPFVGAVAERLWSPANSSTTADAKHRLDEHRCRLLWRGVPAQPIYNGYCHMTEKYGILPRVEYSYGNTISVTFLLLFMASAVAIIH</sequence>
<dbReference type="SUPFAM" id="SSF51445">
    <property type="entry name" value="(Trans)glycosidases"/>
    <property type="match status" value="1"/>
</dbReference>
<dbReference type="GO" id="GO:0030203">
    <property type="term" value="P:glycosaminoglycan metabolic process"/>
    <property type="evidence" value="ECO:0007669"/>
    <property type="project" value="TreeGrafter"/>
</dbReference>
<dbReference type="Pfam" id="PF00728">
    <property type="entry name" value="Glyco_hydro_20"/>
    <property type="match status" value="1"/>
</dbReference>
<dbReference type="InterPro" id="IPR029019">
    <property type="entry name" value="HEX_eukaryotic_N"/>
</dbReference>
<keyword evidence="9" id="KW-1015">Disulfide bond</keyword>
<dbReference type="SUPFAM" id="SSF55545">
    <property type="entry name" value="beta-N-acetylhexosaminidase-like domain"/>
    <property type="match status" value="1"/>
</dbReference>
<evidence type="ECO:0000313" key="14">
    <source>
        <dbReference type="Proteomes" id="UP001151699"/>
    </source>
</evidence>